<reference evidence="2 3" key="1">
    <citation type="journal article" date="2019" name="Commun. Biol.">
        <title>The bagworm genome reveals a unique fibroin gene that provides high tensile strength.</title>
        <authorList>
            <person name="Kono N."/>
            <person name="Nakamura H."/>
            <person name="Ohtoshi R."/>
            <person name="Tomita M."/>
            <person name="Numata K."/>
            <person name="Arakawa K."/>
        </authorList>
    </citation>
    <scope>NUCLEOTIDE SEQUENCE [LARGE SCALE GENOMIC DNA]</scope>
</reference>
<dbReference type="GO" id="GO:0004435">
    <property type="term" value="F:phosphatidylinositol-4,5-bisphosphate phospholipase C activity"/>
    <property type="evidence" value="ECO:0007669"/>
    <property type="project" value="TreeGrafter"/>
</dbReference>
<protein>
    <submittedName>
        <fullName evidence="2">1-phosphatidylinositol 4,5-bisphosphate phosphodiesterase classes I and II</fullName>
    </submittedName>
</protein>
<dbReference type="InterPro" id="IPR001192">
    <property type="entry name" value="PI-PLC_fam"/>
</dbReference>
<organism evidence="2 3">
    <name type="scientific">Eumeta variegata</name>
    <name type="common">Bagworm moth</name>
    <name type="synonym">Eumeta japonica</name>
    <dbReference type="NCBI Taxonomy" id="151549"/>
    <lineage>
        <taxon>Eukaryota</taxon>
        <taxon>Metazoa</taxon>
        <taxon>Ecdysozoa</taxon>
        <taxon>Arthropoda</taxon>
        <taxon>Hexapoda</taxon>
        <taxon>Insecta</taxon>
        <taxon>Pterygota</taxon>
        <taxon>Neoptera</taxon>
        <taxon>Endopterygota</taxon>
        <taxon>Lepidoptera</taxon>
        <taxon>Glossata</taxon>
        <taxon>Ditrysia</taxon>
        <taxon>Tineoidea</taxon>
        <taxon>Psychidae</taxon>
        <taxon>Oiketicinae</taxon>
        <taxon>Eumeta</taxon>
    </lineage>
</organism>
<dbReference type="GO" id="GO:0005737">
    <property type="term" value="C:cytoplasm"/>
    <property type="evidence" value="ECO:0007669"/>
    <property type="project" value="TreeGrafter"/>
</dbReference>
<name>A0A4C1SBF5_EUMVA</name>
<dbReference type="Gene3D" id="1.10.238.10">
    <property type="entry name" value="EF-hand"/>
    <property type="match status" value="1"/>
</dbReference>
<evidence type="ECO:0000313" key="3">
    <source>
        <dbReference type="Proteomes" id="UP000299102"/>
    </source>
</evidence>
<dbReference type="AlphaFoldDB" id="A0A4C1SBF5"/>
<accession>A0A4C1SBF5</accession>
<dbReference type="GO" id="GO:0051209">
    <property type="term" value="P:release of sequestered calcium ion into cytosol"/>
    <property type="evidence" value="ECO:0007669"/>
    <property type="project" value="TreeGrafter"/>
</dbReference>
<dbReference type="Gene3D" id="2.30.29.240">
    <property type="match status" value="1"/>
</dbReference>
<keyword evidence="3" id="KW-1185">Reference proteome</keyword>
<comment type="caution">
    <text evidence="2">The sequence shown here is derived from an EMBL/GenBank/DDBJ whole genome shotgun (WGS) entry which is preliminary data.</text>
</comment>
<dbReference type="SUPFAM" id="SSF47473">
    <property type="entry name" value="EF-hand"/>
    <property type="match status" value="1"/>
</dbReference>
<dbReference type="GO" id="GO:0048015">
    <property type="term" value="P:phosphatidylinositol-mediated signaling"/>
    <property type="evidence" value="ECO:0007669"/>
    <property type="project" value="TreeGrafter"/>
</dbReference>
<dbReference type="GO" id="GO:0007186">
    <property type="term" value="P:G protein-coupled receptor signaling pathway"/>
    <property type="evidence" value="ECO:0007669"/>
    <property type="project" value="TreeGrafter"/>
</dbReference>
<evidence type="ECO:0000259" key="1">
    <source>
        <dbReference type="Pfam" id="PF09279"/>
    </source>
</evidence>
<dbReference type="PANTHER" id="PTHR10336:SF149">
    <property type="entry name" value="1-PHOSPHATIDYLINOSITOL 4,5-BISPHOSPHATE PHOSPHODIESTERASE CLASSES I AND II"/>
    <property type="match status" value="1"/>
</dbReference>
<sequence length="303" mass="34182">MIYYLGTSHEGRDPPVGFRLALYPGAASASPARASLYPDRELEPTLTAATVLRRTRRTFATRANYTSANSALRANVSQCASHLLSHDISNERKRTINVTVVRLFAQHKDDKRRVEKALSESGLPIGKNDTISLAKFQFEDFFGFYKNLTQRIEVQKIFNSLTDSKPHMSATQLVNFLNEVQRDPRLNEILHPYADMQRAKDLIVTHEHNKYHQQRAQLTFDGFLSLSSIASWGAVNDLSSTRRGGIPCRLRNVISLEQGTNGLILTYVKTHWSISPRLGFVSVPPSLQERKVLDRSLPSSLFV</sequence>
<gene>
    <name evidence="2" type="primary">Plc21C</name>
    <name evidence="2" type="ORF">EVAR_110_1</name>
</gene>
<dbReference type="InterPro" id="IPR011992">
    <property type="entry name" value="EF-hand-dom_pair"/>
</dbReference>
<dbReference type="Pfam" id="PF09279">
    <property type="entry name" value="EF-hand_like"/>
    <property type="match status" value="1"/>
</dbReference>
<dbReference type="EMBL" id="BGZK01000001">
    <property type="protein sequence ID" value="GBO98517.1"/>
    <property type="molecule type" value="Genomic_DNA"/>
</dbReference>
<dbReference type="GO" id="GO:0046488">
    <property type="term" value="P:phosphatidylinositol metabolic process"/>
    <property type="evidence" value="ECO:0007669"/>
    <property type="project" value="TreeGrafter"/>
</dbReference>
<dbReference type="Proteomes" id="UP000299102">
    <property type="component" value="Unassembled WGS sequence"/>
</dbReference>
<proteinExistence type="predicted"/>
<dbReference type="PANTHER" id="PTHR10336">
    <property type="entry name" value="PHOSPHOINOSITIDE-SPECIFIC PHOSPHOLIPASE C FAMILY PROTEIN"/>
    <property type="match status" value="1"/>
</dbReference>
<dbReference type="InterPro" id="IPR015359">
    <property type="entry name" value="PLC_EF-hand-like"/>
</dbReference>
<evidence type="ECO:0000313" key="2">
    <source>
        <dbReference type="EMBL" id="GBO98517.1"/>
    </source>
</evidence>
<dbReference type="OrthoDB" id="269822at2759"/>
<dbReference type="STRING" id="151549.A0A4C1SBF5"/>
<feature type="domain" description="Phosphoinositide-specific phospholipase C EF-hand-like" evidence="1">
    <location>
        <begin position="144"/>
        <end position="225"/>
    </location>
</feature>